<keyword evidence="2" id="KW-1185">Reference proteome</keyword>
<dbReference type="AlphaFoldDB" id="A0A821JT10"/>
<sequence length="77" mass="7965">MLVDDSLVPFILHLLINSISSPSSSSTSTAAVAAAAAASTSSSNRTLKSSKSVRSNDFDTTDDISICSIALQFSKII</sequence>
<proteinExistence type="predicted"/>
<dbReference type="EMBL" id="CAJOBG010106594">
    <property type="protein sequence ID" value="CAF4724219.1"/>
    <property type="molecule type" value="Genomic_DNA"/>
</dbReference>
<dbReference type="Proteomes" id="UP000663866">
    <property type="component" value="Unassembled WGS sequence"/>
</dbReference>
<comment type="caution">
    <text evidence="1">The sequence shown here is derived from an EMBL/GenBank/DDBJ whole genome shotgun (WGS) entry which is preliminary data.</text>
</comment>
<accession>A0A821JT10</accession>
<gene>
    <name evidence="1" type="ORF">OVN521_LOCUS49191</name>
</gene>
<organism evidence="1 2">
    <name type="scientific">Rotaria magnacalcarata</name>
    <dbReference type="NCBI Taxonomy" id="392030"/>
    <lineage>
        <taxon>Eukaryota</taxon>
        <taxon>Metazoa</taxon>
        <taxon>Spiralia</taxon>
        <taxon>Gnathifera</taxon>
        <taxon>Rotifera</taxon>
        <taxon>Eurotatoria</taxon>
        <taxon>Bdelloidea</taxon>
        <taxon>Philodinida</taxon>
        <taxon>Philodinidae</taxon>
        <taxon>Rotaria</taxon>
    </lineage>
</organism>
<reference evidence="1" key="1">
    <citation type="submission" date="2021-02" db="EMBL/GenBank/DDBJ databases">
        <authorList>
            <person name="Nowell W R."/>
        </authorList>
    </citation>
    <scope>NUCLEOTIDE SEQUENCE</scope>
</reference>
<protein>
    <submittedName>
        <fullName evidence="1">Uncharacterized protein</fullName>
    </submittedName>
</protein>
<name>A0A821JT10_9BILA</name>
<evidence type="ECO:0000313" key="1">
    <source>
        <dbReference type="EMBL" id="CAF4724219.1"/>
    </source>
</evidence>
<feature type="non-terminal residue" evidence="1">
    <location>
        <position position="77"/>
    </location>
</feature>
<evidence type="ECO:0000313" key="2">
    <source>
        <dbReference type="Proteomes" id="UP000663866"/>
    </source>
</evidence>